<dbReference type="Gene3D" id="1.10.510.10">
    <property type="entry name" value="Transferase(Phosphotransferase) domain 1"/>
    <property type="match status" value="1"/>
</dbReference>
<reference evidence="1" key="1">
    <citation type="submission" date="2014-09" db="EMBL/GenBank/DDBJ databases">
        <authorList>
            <person name="Magalhaes I.L.F."/>
            <person name="Oliveira U."/>
            <person name="Santos F.R."/>
            <person name="Vidigal T.H.D.A."/>
            <person name="Brescovit A.D."/>
            <person name="Santos A.J."/>
        </authorList>
    </citation>
    <scope>NUCLEOTIDE SEQUENCE</scope>
    <source>
        <tissue evidence="1">Shoot tissue taken approximately 20 cm above the soil surface</tissue>
    </source>
</reference>
<dbReference type="InterPro" id="IPR051564">
    <property type="entry name" value="LRR_receptor-like_kinase"/>
</dbReference>
<reference evidence="1" key="2">
    <citation type="journal article" date="2015" name="Data Brief">
        <title>Shoot transcriptome of the giant reed, Arundo donax.</title>
        <authorList>
            <person name="Barrero R.A."/>
            <person name="Guerrero F.D."/>
            <person name="Moolhuijzen P."/>
            <person name="Goolsby J.A."/>
            <person name="Tidwell J."/>
            <person name="Bellgard S.E."/>
            <person name="Bellgard M.I."/>
        </authorList>
    </citation>
    <scope>NUCLEOTIDE SEQUENCE</scope>
    <source>
        <tissue evidence="1">Shoot tissue taken approximately 20 cm above the soil surface</tissue>
    </source>
</reference>
<dbReference type="PANTHER" id="PTHR48055:SF57">
    <property type="entry name" value="PROTEIN KINASE DOMAIN-CONTAINING PROTEIN"/>
    <property type="match status" value="1"/>
</dbReference>
<accession>A0A0A8YYJ1</accession>
<dbReference type="EMBL" id="GBRH01270228">
    <property type="protein sequence ID" value="JAD27667.1"/>
    <property type="molecule type" value="Transcribed_RNA"/>
</dbReference>
<organism evidence="1">
    <name type="scientific">Arundo donax</name>
    <name type="common">Giant reed</name>
    <name type="synonym">Donax arundinaceus</name>
    <dbReference type="NCBI Taxonomy" id="35708"/>
    <lineage>
        <taxon>Eukaryota</taxon>
        <taxon>Viridiplantae</taxon>
        <taxon>Streptophyta</taxon>
        <taxon>Embryophyta</taxon>
        <taxon>Tracheophyta</taxon>
        <taxon>Spermatophyta</taxon>
        <taxon>Magnoliopsida</taxon>
        <taxon>Liliopsida</taxon>
        <taxon>Poales</taxon>
        <taxon>Poaceae</taxon>
        <taxon>PACMAD clade</taxon>
        <taxon>Arundinoideae</taxon>
        <taxon>Arundineae</taxon>
        <taxon>Arundo</taxon>
    </lineage>
</organism>
<dbReference type="AlphaFoldDB" id="A0A0A8YYJ1"/>
<proteinExistence type="predicted"/>
<dbReference type="PANTHER" id="PTHR48055">
    <property type="entry name" value="LEUCINE-RICH REPEAT RECEPTOR PROTEIN KINASE EMS1"/>
    <property type="match status" value="1"/>
</dbReference>
<name>A0A0A8YYJ1_ARUDO</name>
<sequence>MITGRRPTDNTFDGIIDLCKHVEMALNNSVMEVIDKELVMELENENGTTGGPSSKRRVNSMISLLKLGMLCSVEMPSRRMSTKEIIKELHLIKKTLAYREEGSR</sequence>
<dbReference type="GO" id="GO:0016020">
    <property type="term" value="C:membrane"/>
    <property type="evidence" value="ECO:0007669"/>
    <property type="project" value="TreeGrafter"/>
</dbReference>
<protein>
    <submittedName>
        <fullName evidence="1">Uncharacterized protein</fullName>
    </submittedName>
</protein>
<evidence type="ECO:0000313" key="1">
    <source>
        <dbReference type="EMBL" id="JAD27667.1"/>
    </source>
</evidence>